<dbReference type="Gene3D" id="1.10.3210.10">
    <property type="entry name" value="Hypothetical protein af1432"/>
    <property type="match status" value="1"/>
</dbReference>
<proteinExistence type="predicted"/>
<evidence type="ECO:0000259" key="1">
    <source>
        <dbReference type="PROSITE" id="PS51831"/>
    </source>
</evidence>
<protein>
    <recommendedName>
        <fullName evidence="1">HD domain-containing protein</fullName>
    </recommendedName>
</protein>
<organism evidence="2">
    <name type="scientific">marine metagenome</name>
    <dbReference type="NCBI Taxonomy" id="408172"/>
    <lineage>
        <taxon>unclassified sequences</taxon>
        <taxon>metagenomes</taxon>
        <taxon>ecological metagenomes</taxon>
    </lineage>
</organism>
<dbReference type="EMBL" id="UINC01085130">
    <property type="protein sequence ID" value="SVC32379.1"/>
    <property type="molecule type" value="Genomic_DNA"/>
</dbReference>
<dbReference type="PROSITE" id="PS51831">
    <property type="entry name" value="HD"/>
    <property type="match status" value="1"/>
</dbReference>
<name>A0A382L6Y4_9ZZZZ</name>
<dbReference type="NCBIfam" id="TIGR00277">
    <property type="entry name" value="HDIG"/>
    <property type="match status" value="1"/>
</dbReference>
<evidence type="ECO:0000313" key="2">
    <source>
        <dbReference type="EMBL" id="SVC32379.1"/>
    </source>
</evidence>
<dbReference type="SMART" id="SM00471">
    <property type="entry name" value="HDc"/>
    <property type="match status" value="1"/>
</dbReference>
<reference evidence="2" key="1">
    <citation type="submission" date="2018-05" db="EMBL/GenBank/DDBJ databases">
        <authorList>
            <person name="Lanie J.A."/>
            <person name="Ng W.-L."/>
            <person name="Kazmierczak K.M."/>
            <person name="Andrzejewski T.M."/>
            <person name="Davidsen T.M."/>
            <person name="Wayne K.J."/>
            <person name="Tettelin H."/>
            <person name="Glass J.I."/>
            <person name="Rusch D."/>
            <person name="Podicherti R."/>
            <person name="Tsui H.-C.T."/>
            <person name="Winkler M.E."/>
        </authorList>
    </citation>
    <scope>NUCLEOTIDE SEQUENCE</scope>
</reference>
<dbReference type="InterPro" id="IPR003607">
    <property type="entry name" value="HD/PDEase_dom"/>
</dbReference>
<dbReference type="Pfam" id="PF01966">
    <property type="entry name" value="HD"/>
    <property type="match status" value="1"/>
</dbReference>
<dbReference type="InterPro" id="IPR006674">
    <property type="entry name" value="HD_domain"/>
</dbReference>
<dbReference type="AlphaFoldDB" id="A0A382L6Y4"/>
<feature type="non-terminal residue" evidence="2">
    <location>
        <position position="1"/>
    </location>
</feature>
<dbReference type="CDD" id="cd00077">
    <property type="entry name" value="HDc"/>
    <property type="match status" value="1"/>
</dbReference>
<accession>A0A382L6Y4</accession>
<dbReference type="InterPro" id="IPR006675">
    <property type="entry name" value="HDIG_dom"/>
</dbReference>
<dbReference type="SUPFAM" id="SSF109604">
    <property type="entry name" value="HD-domain/PDEase-like"/>
    <property type="match status" value="1"/>
</dbReference>
<gene>
    <name evidence="2" type="ORF">METZ01_LOCUS285233</name>
</gene>
<feature type="domain" description="HD" evidence="1">
    <location>
        <begin position="77"/>
        <end position="170"/>
    </location>
</feature>
<sequence length="261" mass="29352">GVRREMARRAMERLIFDGRIHPTRIEEITEQAKREMEQHIEKVGKEFLEEQEIRNVHPKLVTLLGRLKYRTSYGQNVLQHVREVAHLTSVMAAEMKMDAKLGRRCGVFHDIGKAVDQDFEGSHPVIGGELLKRFDEPKEVIDAAANHHNDADANFPYTILAAAADAISASRPGARGESLDRYVKRLQQLEGIAKGLEGVTQAYAIQAGREVRVIVDADSITDDQSVIVAREIAKEIEGQMTYPGEIKVTVTRETRVVEYAR</sequence>